<dbReference type="Gene3D" id="3.40.50.1820">
    <property type="entry name" value="alpha/beta hydrolase"/>
    <property type="match status" value="1"/>
</dbReference>
<evidence type="ECO:0000259" key="2">
    <source>
        <dbReference type="Pfam" id="PF00561"/>
    </source>
</evidence>
<dbReference type="NCBIfam" id="TIGR04183">
    <property type="entry name" value="Por_Secre_tail"/>
    <property type="match status" value="1"/>
</dbReference>
<sequence>MKPIYFLLFCLISYSGFTQSYFQETPEYLPIANRGMLTGITATISYQGYDESQAYFGQGEYEIFADNVNGILDKPIIVLDGFDPGDSRDITGLYNSLGFGGQNIADILRDEGFDIVILNAPQYTTNGKAIDGGADYIQRNAMVLVEMINFINANKVGNEELVVLGPSMGGLIGRYALSYMEQNSLDPETRLYISFDSPHRGANIPVSLQYLINYLADQIGDADAQAIVDNVLNSPAAKEMLFDHLLGHLLAGSTYEQDPSQLLPIGAPGFRDAFQSELNALGFPLQVRNVSMINGSGNATTTGIPNAQVIDTTLDLGAGITADVNLHFTPEAGLSNNVTDFQSFFVGVPVGSFSADAESFGYTDGIDSSPGGISSISSALGDGGGNPIILAFIAALEQDDYSFIPTISSLAIDNEDDWYAVPDIGGTHNSPFVNTFIPSENEEHVKVTQANAQFALDEIRNGVLGVQNNNLDNKYLLAQNPVSEEIRIRLNASYNYNQTELVVYNVAGQQLLSEVIENPIGEITLPISLSSGVYMIQLSDSATTQNIKFVVE</sequence>
<evidence type="ECO:0000313" key="5">
    <source>
        <dbReference type="Proteomes" id="UP000271339"/>
    </source>
</evidence>
<evidence type="ECO:0000313" key="4">
    <source>
        <dbReference type="EMBL" id="RMA58896.1"/>
    </source>
</evidence>
<comment type="caution">
    <text evidence="4">The sequence shown here is derived from an EMBL/GenBank/DDBJ whole genome shotgun (WGS) entry which is preliminary data.</text>
</comment>
<dbReference type="Pfam" id="PF00561">
    <property type="entry name" value="Abhydrolase_1"/>
    <property type="match status" value="1"/>
</dbReference>
<feature type="domain" description="Secretion system C-terminal sorting" evidence="3">
    <location>
        <begin position="480"/>
        <end position="551"/>
    </location>
</feature>
<dbReference type="SUPFAM" id="SSF53474">
    <property type="entry name" value="alpha/beta-Hydrolases"/>
    <property type="match status" value="1"/>
</dbReference>
<dbReference type="InterPro" id="IPR026444">
    <property type="entry name" value="Secre_tail"/>
</dbReference>
<dbReference type="AlphaFoldDB" id="A0A3L9YDW7"/>
<dbReference type="EMBL" id="REFC01000013">
    <property type="protein sequence ID" value="RMA58896.1"/>
    <property type="molecule type" value="Genomic_DNA"/>
</dbReference>
<organism evidence="4 5">
    <name type="scientific">Ulvibacter antarcticus</name>
    <dbReference type="NCBI Taxonomy" id="442714"/>
    <lineage>
        <taxon>Bacteria</taxon>
        <taxon>Pseudomonadati</taxon>
        <taxon>Bacteroidota</taxon>
        <taxon>Flavobacteriia</taxon>
        <taxon>Flavobacteriales</taxon>
        <taxon>Flavobacteriaceae</taxon>
        <taxon>Ulvibacter</taxon>
    </lineage>
</organism>
<evidence type="ECO:0000256" key="1">
    <source>
        <dbReference type="ARBA" id="ARBA00022729"/>
    </source>
</evidence>
<gene>
    <name evidence="4" type="ORF">BXY75_2277</name>
</gene>
<dbReference type="InterPro" id="IPR000073">
    <property type="entry name" value="AB_hydrolase_1"/>
</dbReference>
<protein>
    <submittedName>
        <fullName evidence="4">Putative secreted protein (Por secretion system target)</fullName>
    </submittedName>
</protein>
<proteinExistence type="predicted"/>
<accession>A0A3L9YDW7</accession>
<keyword evidence="1" id="KW-0732">Signal</keyword>
<feature type="domain" description="AB hydrolase-1" evidence="2">
    <location>
        <begin position="104"/>
        <end position="178"/>
    </location>
</feature>
<dbReference type="Proteomes" id="UP000271339">
    <property type="component" value="Unassembled WGS sequence"/>
</dbReference>
<dbReference type="RefSeq" id="WP_121907833.1">
    <property type="nucleotide sequence ID" value="NZ_REFC01000013.1"/>
</dbReference>
<dbReference type="Pfam" id="PF18962">
    <property type="entry name" value="Por_Secre_tail"/>
    <property type="match status" value="1"/>
</dbReference>
<evidence type="ECO:0000259" key="3">
    <source>
        <dbReference type="Pfam" id="PF18962"/>
    </source>
</evidence>
<dbReference type="OrthoDB" id="4535652at2"/>
<dbReference type="InterPro" id="IPR029058">
    <property type="entry name" value="AB_hydrolase_fold"/>
</dbReference>
<reference evidence="4 5" key="1">
    <citation type="submission" date="2018-10" db="EMBL/GenBank/DDBJ databases">
        <title>Genomic Encyclopedia of Archaeal and Bacterial Type Strains, Phase II (KMG-II): from individual species to whole genera.</title>
        <authorList>
            <person name="Goeker M."/>
        </authorList>
    </citation>
    <scope>NUCLEOTIDE SEQUENCE [LARGE SCALE GENOMIC DNA]</scope>
    <source>
        <strain evidence="4 5">DSM 23424</strain>
    </source>
</reference>
<name>A0A3L9YDW7_9FLAO</name>
<keyword evidence="5" id="KW-1185">Reference proteome</keyword>